<dbReference type="RefSeq" id="WP_121649718.1">
    <property type="nucleotide sequence ID" value="NZ_RCUX01000015.1"/>
</dbReference>
<organism evidence="1 2">
    <name type="scientific">Mycetocola tolaasinivorans</name>
    <dbReference type="NCBI Taxonomy" id="76635"/>
    <lineage>
        <taxon>Bacteria</taxon>
        <taxon>Bacillati</taxon>
        <taxon>Actinomycetota</taxon>
        <taxon>Actinomycetes</taxon>
        <taxon>Micrococcales</taxon>
        <taxon>Microbacteriaceae</taxon>
        <taxon>Mycetocola</taxon>
    </lineage>
</organism>
<evidence type="ECO:0000313" key="2">
    <source>
        <dbReference type="Proteomes" id="UP000272503"/>
    </source>
</evidence>
<reference evidence="1 2" key="1">
    <citation type="submission" date="2018-10" db="EMBL/GenBank/DDBJ databases">
        <authorList>
            <person name="Li J."/>
        </authorList>
    </citation>
    <scope>NUCLEOTIDE SEQUENCE [LARGE SCALE GENOMIC DNA]</scope>
    <source>
        <strain evidence="1 2">IF 016277</strain>
    </source>
</reference>
<accession>A0A3L6ZZT9</accession>
<dbReference type="AlphaFoldDB" id="A0A3L6ZZT9"/>
<dbReference type="Proteomes" id="UP000272503">
    <property type="component" value="Unassembled WGS sequence"/>
</dbReference>
<proteinExistence type="predicted"/>
<dbReference type="OrthoDB" id="3243307at2"/>
<protein>
    <submittedName>
        <fullName evidence="1">DUF3800 domain-containing protein</fullName>
    </submittedName>
</protein>
<gene>
    <name evidence="1" type="ORF">D9V32_14950</name>
</gene>
<name>A0A3L6ZZT9_9MICO</name>
<evidence type="ECO:0000313" key="1">
    <source>
        <dbReference type="EMBL" id="RLP73220.1"/>
    </source>
</evidence>
<dbReference type="Pfam" id="PF12686">
    <property type="entry name" value="DUF3800"/>
    <property type="match status" value="1"/>
</dbReference>
<dbReference type="EMBL" id="RCUX01000015">
    <property type="protein sequence ID" value="RLP73220.1"/>
    <property type="molecule type" value="Genomic_DNA"/>
</dbReference>
<sequence length="237" mass="27020">MKFAYIDESERDEDYYFLGAVVVDESDAHALSLRLHRIMARHSRSFPALSANEEFHASAMMRASSQPWRSLPLRLILGIFREVLQVLVASNSRVYIEGIDVSRQKARGYPNVTPARELAFSHLFEQINGCGSSVERVQVFADNHHTADVSRSNFERYQAHGTYGYRSSNLPWISKDITFINSKSNRILQATDVVTYIYNRVRTRGSASPQAVNAQNDLWALIEPAAKFPRGRNRVWP</sequence>
<keyword evidence="2" id="KW-1185">Reference proteome</keyword>
<dbReference type="InterPro" id="IPR024524">
    <property type="entry name" value="DUF3800"/>
</dbReference>
<comment type="caution">
    <text evidence="1">The sequence shown here is derived from an EMBL/GenBank/DDBJ whole genome shotgun (WGS) entry which is preliminary data.</text>
</comment>